<reference evidence="7 8" key="1">
    <citation type="submission" date="2016-10" db="EMBL/GenBank/DDBJ databases">
        <authorList>
            <person name="de Groot N.N."/>
        </authorList>
    </citation>
    <scope>NUCLEOTIDE SEQUENCE [LARGE SCALE GENOMIC DNA]</scope>
    <source>
        <strain evidence="7 8">DSM 19706</strain>
    </source>
</reference>
<dbReference type="Pfam" id="PF14759">
    <property type="entry name" value="Reductase_C"/>
    <property type="match status" value="1"/>
</dbReference>
<dbReference type="InterPro" id="IPR023753">
    <property type="entry name" value="FAD/NAD-binding_dom"/>
</dbReference>
<evidence type="ECO:0000256" key="2">
    <source>
        <dbReference type="ARBA" id="ARBA00022630"/>
    </source>
</evidence>
<dbReference type="RefSeq" id="WP_093329157.1">
    <property type="nucleotide sequence ID" value="NZ_AP027363.1"/>
</dbReference>
<dbReference type="SUPFAM" id="SSF51905">
    <property type="entry name" value="FAD/NAD(P)-binding domain"/>
    <property type="match status" value="1"/>
</dbReference>
<feature type="domain" description="FAD/NAD(P)-binding" evidence="5">
    <location>
        <begin position="8"/>
        <end position="306"/>
    </location>
</feature>
<evidence type="ECO:0000256" key="1">
    <source>
        <dbReference type="ARBA" id="ARBA00001974"/>
    </source>
</evidence>
<keyword evidence="2" id="KW-0285">Flavoprotein</keyword>
<dbReference type="PRINTS" id="PR00368">
    <property type="entry name" value="FADPNR"/>
</dbReference>
<dbReference type="Pfam" id="PF07992">
    <property type="entry name" value="Pyr_redox_2"/>
    <property type="match status" value="1"/>
</dbReference>
<dbReference type="GO" id="GO:0051213">
    <property type="term" value="F:dioxygenase activity"/>
    <property type="evidence" value="ECO:0007669"/>
    <property type="project" value="UniProtKB-KW"/>
</dbReference>
<dbReference type="InterPro" id="IPR016156">
    <property type="entry name" value="FAD/NAD-linked_Rdtase_dimer_sf"/>
</dbReference>
<dbReference type="PANTHER" id="PTHR43557:SF2">
    <property type="entry name" value="RIESKE DOMAIN-CONTAINING PROTEIN-RELATED"/>
    <property type="match status" value="1"/>
</dbReference>
<feature type="domain" description="Reductase C-terminal" evidence="6">
    <location>
        <begin position="325"/>
        <end position="410"/>
    </location>
</feature>
<evidence type="ECO:0000313" key="7">
    <source>
        <dbReference type="EMBL" id="SET37503.1"/>
    </source>
</evidence>
<evidence type="ECO:0000313" key="8">
    <source>
        <dbReference type="Proteomes" id="UP000199308"/>
    </source>
</evidence>
<keyword evidence="7" id="KW-0223">Dioxygenase</keyword>
<evidence type="ECO:0000259" key="5">
    <source>
        <dbReference type="Pfam" id="PF07992"/>
    </source>
</evidence>
<dbReference type="GO" id="GO:0005737">
    <property type="term" value="C:cytoplasm"/>
    <property type="evidence" value="ECO:0007669"/>
    <property type="project" value="TreeGrafter"/>
</dbReference>
<dbReference type="PRINTS" id="PR00411">
    <property type="entry name" value="PNDRDTASEI"/>
</dbReference>
<dbReference type="EMBL" id="FOHK01000007">
    <property type="protein sequence ID" value="SET37503.1"/>
    <property type="molecule type" value="Genomic_DNA"/>
</dbReference>
<dbReference type="InterPro" id="IPR050446">
    <property type="entry name" value="FAD-oxidoreductase/Apoptosis"/>
</dbReference>
<dbReference type="SUPFAM" id="SSF55424">
    <property type="entry name" value="FAD/NAD-linked reductases, dimerisation (C-terminal) domain"/>
    <property type="match status" value="1"/>
</dbReference>
<dbReference type="InterPro" id="IPR028202">
    <property type="entry name" value="Reductase_C"/>
</dbReference>
<dbReference type="InterPro" id="IPR036188">
    <property type="entry name" value="FAD/NAD-bd_sf"/>
</dbReference>
<dbReference type="OrthoDB" id="9800167at2"/>
<dbReference type="AlphaFoldDB" id="A0A1I0DXR0"/>
<keyword evidence="4" id="KW-0560">Oxidoreductase</keyword>
<gene>
    <name evidence="7" type="ORF">SAMN05660429_01647</name>
</gene>
<sequence>MAAVEQVCVIIGASHAGVNLAFSLRREGWQGSIVLIDSDPYLPYHRPPLSKAFLTKDDGIEKNMLKPSSSYEKENITLTLGVTVVAVDGEQQQLTLSDGSKLHFDKLVLATGARAFIPPIEGLHDANNMFALRSASDVMGIKSSFKAGAKRVVVIGGGYIGLETAASLKKMGAQVTVLEREERALARVTSSQMSAFFTQLHQKHDVDVLTEKDVIKVATSGGVNTIVCADGSEYIADMIIVGVGIRVNTELAEQLNLTIENGIKVNSRCQTSNPDVYAIGDNSFHFNPIYQRYIRLESVQNAVDQAKVAAAAIAGKDVEYDALPWFWSDQYDVKLQMVGLSQGYNNIVLREESEETAKFSTWYFKDDTLLAVDAVNNGKAYVFATKLMKQKLPVDKVKLADSTVDWKALL</sequence>
<proteinExistence type="predicted"/>
<keyword evidence="3" id="KW-0274">FAD</keyword>
<dbReference type="Gene3D" id="3.30.390.30">
    <property type="match status" value="1"/>
</dbReference>
<dbReference type="Gene3D" id="3.50.50.60">
    <property type="entry name" value="FAD/NAD(P)-binding domain"/>
    <property type="match status" value="2"/>
</dbReference>
<accession>A0A1I0DXR0</accession>
<evidence type="ECO:0000259" key="6">
    <source>
        <dbReference type="Pfam" id="PF14759"/>
    </source>
</evidence>
<keyword evidence="8" id="KW-1185">Reference proteome</keyword>
<organism evidence="7 8">
    <name type="scientific">Thalassotalea agarivorans</name>
    <name type="common">Thalassomonas agarivorans</name>
    <dbReference type="NCBI Taxonomy" id="349064"/>
    <lineage>
        <taxon>Bacteria</taxon>
        <taxon>Pseudomonadati</taxon>
        <taxon>Pseudomonadota</taxon>
        <taxon>Gammaproteobacteria</taxon>
        <taxon>Alteromonadales</taxon>
        <taxon>Colwelliaceae</taxon>
        <taxon>Thalassotalea</taxon>
    </lineage>
</organism>
<dbReference type="PANTHER" id="PTHR43557">
    <property type="entry name" value="APOPTOSIS-INDUCING FACTOR 1"/>
    <property type="match status" value="1"/>
</dbReference>
<dbReference type="Proteomes" id="UP000199308">
    <property type="component" value="Unassembled WGS sequence"/>
</dbReference>
<dbReference type="STRING" id="349064.SAMN05660429_01647"/>
<name>A0A1I0DXR0_THASX</name>
<evidence type="ECO:0000256" key="4">
    <source>
        <dbReference type="ARBA" id="ARBA00023002"/>
    </source>
</evidence>
<evidence type="ECO:0000256" key="3">
    <source>
        <dbReference type="ARBA" id="ARBA00022827"/>
    </source>
</evidence>
<dbReference type="GO" id="GO:0016651">
    <property type="term" value="F:oxidoreductase activity, acting on NAD(P)H"/>
    <property type="evidence" value="ECO:0007669"/>
    <property type="project" value="TreeGrafter"/>
</dbReference>
<protein>
    <submittedName>
        <fullName evidence="7">3-phenylpropionate/trans-cinnamate dioxygenase ferredoxin reductase subunit</fullName>
    </submittedName>
</protein>
<comment type="cofactor">
    <cofactor evidence="1">
        <name>FAD</name>
        <dbReference type="ChEBI" id="CHEBI:57692"/>
    </cofactor>
</comment>